<organism evidence="2 3">
    <name type="scientific">Chryseobacterium camelliae</name>
    <dbReference type="NCBI Taxonomy" id="1265445"/>
    <lineage>
        <taxon>Bacteria</taxon>
        <taxon>Pseudomonadati</taxon>
        <taxon>Bacteroidota</taxon>
        <taxon>Flavobacteriia</taxon>
        <taxon>Flavobacteriales</taxon>
        <taxon>Weeksellaceae</taxon>
        <taxon>Chryseobacterium group</taxon>
        <taxon>Chryseobacterium</taxon>
    </lineage>
</organism>
<gene>
    <name evidence="2" type="ORF">PFY12_12715</name>
</gene>
<evidence type="ECO:0000256" key="1">
    <source>
        <dbReference type="SAM" id="SignalP"/>
    </source>
</evidence>
<reference evidence="2 3" key="1">
    <citation type="submission" date="2023-01" db="EMBL/GenBank/DDBJ databases">
        <title>Complete genome of Chryseobacterium camelliae VAN22-5A.</title>
        <authorList>
            <person name="Zong G."/>
            <person name="Cao G."/>
        </authorList>
    </citation>
    <scope>NUCLEOTIDE SEQUENCE [LARGE SCALE GENOMIC DNA]</scope>
    <source>
        <strain evidence="2 3">VAN22-5A</strain>
    </source>
</reference>
<protein>
    <submittedName>
        <fullName evidence="2">Uncharacterized protein</fullName>
    </submittedName>
</protein>
<proteinExistence type="predicted"/>
<dbReference type="Proteomes" id="UP001210978">
    <property type="component" value="Chromosome"/>
</dbReference>
<evidence type="ECO:0000313" key="2">
    <source>
        <dbReference type="EMBL" id="WBV59902.1"/>
    </source>
</evidence>
<feature type="chain" id="PRO_5046644226" evidence="1">
    <location>
        <begin position="23"/>
        <end position="115"/>
    </location>
</feature>
<dbReference type="RefSeq" id="WP_271148251.1">
    <property type="nucleotide sequence ID" value="NZ_CP115859.1"/>
</dbReference>
<keyword evidence="3" id="KW-1185">Reference proteome</keyword>
<sequence length="115" mass="13242">MKKLLFFCLIAFSILSSNFLFSQTKAIIVGNYCTKTDKFCLHILEGNKFKETFSFDITTITTGSYHIANDILTLSYEGPEKEDTPNRLFGIVTIKEDKLVLKTEDSERKIVLYRK</sequence>
<name>A0ABY7QJT2_9FLAO</name>
<accession>A0ABY7QJT2</accession>
<feature type="signal peptide" evidence="1">
    <location>
        <begin position="1"/>
        <end position="22"/>
    </location>
</feature>
<keyword evidence="1" id="KW-0732">Signal</keyword>
<dbReference type="EMBL" id="CP115859">
    <property type="protein sequence ID" value="WBV59902.1"/>
    <property type="molecule type" value="Genomic_DNA"/>
</dbReference>
<evidence type="ECO:0000313" key="3">
    <source>
        <dbReference type="Proteomes" id="UP001210978"/>
    </source>
</evidence>